<dbReference type="SUPFAM" id="SSF118290">
    <property type="entry name" value="WRKY DNA-binding domain"/>
    <property type="match status" value="1"/>
</dbReference>
<feature type="domain" description="WRKY" evidence="7">
    <location>
        <begin position="146"/>
        <end position="209"/>
    </location>
</feature>
<feature type="chain" id="PRO_5044791289" evidence="6">
    <location>
        <begin position="27"/>
        <end position="335"/>
    </location>
</feature>
<keyword evidence="9" id="KW-1185">Reference proteome</keyword>
<keyword evidence="6" id="KW-0732">Signal</keyword>
<comment type="caution">
    <text evidence="8">The sequence shown here is derived from an EMBL/GenBank/DDBJ whole genome shotgun (WGS) entry which is preliminary data.</text>
</comment>
<gene>
    <name evidence="8" type="ORF">Adt_29706</name>
</gene>
<dbReference type="Gene3D" id="2.20.25.80">
    <property type="entry name" value="WRKY domain"/>
    <property type="match status" value="1"/>
</dbReference>
<comment type="subcellular location">
    <subcellularLocation>
        <location evidence="1">Nucleus</location>
    </subcellularLocation>
</comment>
<dbReference type="PANTHER" id="PTHR31282">
    <property type="entry name" value="WRKY TRANSCRIPTION FACTOR 21-RELATED"/>
    <property type="match status" value="1"/>
</dbReference>
<dbReference type="Proteomes" id="UP001604336">
    <property type="component" value="Unassembled WGS sequence"/>
</dbReference>
<dbReference type="SMART" id="SM00774">
    <property type="entry name" value="WRKY"/>
    <property type="match status" value="1"/>
</dbReference>
<keyword evidence="2" id="KW-0805">Transcription regulation</keyword>
<keyword evidence="5" id="KW-0539">Nucleus</keyword>
<dbReference type="InterPro" id="IPR003657">
    <property type="entry name" value="WRKY_dom"/>
</dbReference>
<evidence type="ECO:0000256" key="3">
    <source>
        <dbReference type="ARBA" id="ARBA00023125"/>
    </source>
</evidence>
<dbReference type="Pfam" id="PF03106">
    <property type="entry name" value="WRKY"/>
    <property type="match status" value="1"/>
</dbReference>
<organism evidence="8 9">
    <name type="scientific">Abeliophyllum distichum</name>
    <dbReference type="NCBI Taxonomy" id="126358"/>
    <lineage>
        <taxon>Eukaryota</taxon>
        <taxon>Viridiplantae</taxon>
        <taxon>Streptophyta</taxon>
        <taxon>Embryophyta</taxon>
        <taxon>Tracheophyta</taxon>
        <taxon>Spermatophyta</taxon>
        <taxon>Magnoliopsida</taxon>
        <taxon>eudicotyledons</taxon>
        <taxon>Gunneridae</taxon>
        <taxon>Pentapetalae</taxon>
        <taxon>asterids</taxon>
        <taxon>lamiids</taxon>
        <taxon>Lamiales</taxon>
        <taxon>Oleaceae</taxon>
        <taxon>Forsythieae</taxon>
        <taxon>Abeliophyllum</taxon>
    </lineage>
</organism>
<evidence type="ECO:0000313" key="9">
    <source>
        <dbReference type="Proteomes" id="UP001604336"/>
    </source>
</evidence>
<keyword evidence="3" id="KW-0238">DNA-binding</keyword>
<protein>
    <submittedName>
        <fullName evidence="8">WRKY transcription factor 70</fullName>
    </submittedName>
</protein>
<proteinExistence type="predicted"/>
<evidence type="ECO:0000256" key="4">
    <source>
        <dbReference type="ARBA" id="ARBA00023163"/>
    </source>
</evidence>
<dbReference type="GO" id="GO:0005634">
    <property type="term" value="C:nucleus"/>
    <property type="evidence" value="ECO:0007669"/>
    <property type="project" value="UniProtKB-SubCell"/>
</dbReference>
<dbReference type="PROSITE" id="PS50811">
    <property type="entry name" value="WRKY"/>
    <property type="match status" value="1"/>
</dbReference>
<dbReference type="GO" id="GO:0003677">
    <property type="term" value="F:DNA binding"/>
    <property type="evidence" value="ECO:0007669"/>
    <property type="project" value="UniProtKB-KW"/>
</dbReference>
<dbReference type="EMBL" id="JBFOLK010000009">
    <property type="protein sequence ID" value="KAL2484950.1"/>
    <property type="molecule type" value="Genomic_DNA"/>
</dbReference>
<evidence type="ECO:0000256" key="2">
    <source>
        <dbReference type="ARBA" id="ARBA00023015"/>
    </source>
</evidence>
<reference evidence="9" key="1">
    <citation type="submission" date="2024-07" db="EMBL/GenBank/DDBJ databases">
        <title>Two chromosome-level genome assemblies of Korean endemic species Abeliophyllum distichum and Forsythia ovata (Oleaceae).</title>
        <authorList>
            <person name="Jang H."/>
        </authorList>
    </citation>
    <scope>NUCLEOTIDE SEQUENCE [LARGE SCALE GENOMIC DNA]</scope>
</reference>
<evidence type="ECO:0000259" key="7">
    <source>
        <dbReference type="PROSITE" id="PS50811"/>
    </source>
</evidence>
<evidence type="ECO:0000256" key="5">
    <source>
        <dbReference type="ARBA" id="ARBA00023242"/>
    </source>
</evidence>
<dbReference type="InterPro" id="IPR044810">
    <property type="entry name" value="WRKY_plant"/>
</dbReference>
<sequence>MRKKEVTTRLSRVFIVLSTWSTCSEADLMNHHTIFRVIGELIRGRKFAQQLEALLRKSPETDDIDGSGMTSAQVLVNKILDSYNQSLSNISSGESDVVSEVPAVDSPFLDGRRKSDDSGESCKTSVRKDRRGCYKRRRTSETCIRETSTWIDDGHAWRKYGQKPILNATHPRSYFRCTHRFDQRCQATKHVQKIQDDPPKFRTTYYDNHTCNNLSKSSQVIIMDPTAGDNSSKIIWNFESQIKPDYEPNDQVKQENKEQVQDFPHNKSGWPDYIISPDHLTTFDQTSGPLTAFSSGSDRGDVISSDIYSCTASTHSMEMDHMIVGSVFGDEFLEY</sequence>
<evidence type="ECO:0000313" key="8">
    <source>
        <dbReference type="EMBL" id="KAL2484950.1"/>
    </source>
</evidence>
<name>A0ABD1R960_9LAMI</name>
<dbReference type="InterPro" id="IPR036576">
    <property type="entry name" value="WRKY_dom_sf"/>
</dbReference>
<evidence type="ECO:0000256" key="6">
    <source>
        <dbReference type="SAM" id="SignalP"/>
    </source>
</evidence>
<dbReference type="AlphaFoldDB" id="A0ABD1R960"/>
<evidence type="ECO:0000256" key="1">
    <source>
        <dbReference type="ARBA" id="ARBA00004123"/>
    </source>
</evidence>
<feature type="signal peptide" evidence="6">
    <location>
        <begin position="1"/>
        <end position="26"/>
    </location>
</feature>
<accession>A0ABD1R960</accession>
<keyword evidence="4" id="KW-0804">Transcription</keyword>